<dbReference type="CDD" id="cd01949">
    <property type="entry name" value="GGDEF"/>
    <property type="match status" value="1"/>
</dbReference>
<comment type="caution">
    <text evidence="2">The sequence shown here is derived from an EMBL/GenBank/DDBJ whole genome shotgun (WGS) entry which is preliminary data.</text>
</comment>
<dbReference type="SUPFAM" id="SSF55073">
    <property type="entry name" value="Nucleotide cyclase"/>
    <property type="match status" value="1"/>
</dbReference>
<proteinExistence type="predicted"/>
<dbReference type="InterPro" id="IPR043128">
    <property type="entry name" value="Rev_trsase/Diguanyl_cyclase"/>
</dbReference>
<evidence type="ECO:0000259" key="1">
    <source>
        <dbReference type="PROSITE" id="PS50887"/>
    </source>
</evidence>
<dbReference type="Gene3D" id="3.30.70.270">
    <property type="match status" value="1"/>
</dbReference>
<dbReference type="EMBL" id="AJWZ01004220">
    <property type="protein sequence ID" value="EKC66043.1"/>
    <property type="molecule type" value="Genomic_DNA"/>
</dbReference>
<dbReference type="Pfam" id="PF00990">
    <property type="entry name" value="GGDEF"/>
    <property type="match status" value="1"/>
</dbReference>
<evidence type="ECO:0000313" key="2">
    <source>
        <dbReference type="EMBL" id="EKC66043.1"/>
    </source>
</evidence>
<dbReference type="InterPro" id="IPR029787">
    <property type="entry name" value="Nucleotide_cyclase"/>
</dbReference>
<dbReference type="InterPro" id="IPR000160">
    <property type="entry name" value="GGDEF_dom"/>
</dbReference>
<dbReference type="PANTHER" id="PTHR46663">
    <property type="entry name" value="DIGUANYLATE CYCLASE DGCT-RELATED"/>
    <property type="match status" value="1"/>
</dbReference>
<protein>
    <submittedName>
        <fullName evidence="2">Protein containing Diguanylate cyclase, predicted domain protein</fullName>
    </submittedName>
</protein>
<dbReference type="PROSITE" id="PS50887">
    <property type="entry name" value="GGDEF"/>
    <property type="match status" value="1"/>
</dbReference>
<dbReference type="PANTHER" id="PTHR46663:SF3">
    <property type="entry name" value="SLL0267 PROTEIN"/>
    <property type="match status" value="1"/>
</dbReference>
<gene>
    <name evidence="2" type="ORF">OBE_06152</name>
</gene>
<reference evidence="2" key="1">
    <citation type="journal article" date="2013" name="Environ. Microbiol.">
        <title>Microbiota from the distal guts of lean and obese adolescents exhibit partial functional redundancy besides clear differences in community structure.</title>
        <authorList>
            <person name="Ferrer M."/>
            <person name="Ruiz A."/>
            <person name="Lanza F."/>
            <person name="Haange S.B."/>
            <person name="Oberbach A."/>
            <person name="Till H."/>
            <person name="Bargiela R."/>
            <person name="Campoy C."/>
            <person name="Segura M.T."/>
            <person name="Richter M."/>
            <person name="von Bergen M."/>
            <person name="Seifert J."/>
            <person name="Suarez A."/>
        </authorList>
    </citation>
    <scope>NUCLEOTIDE SEQUENCE</scope>
</reference>
<dbReference type="InterPro" id="IPR052163">
    <property type="entry name" value="DGC-Regulatory_Protein"/>
</dbReference>
<accession>K1T8Y9</accession>
<dbReference type="AlphaFoldDB" id="K1T8Y9"/>
<name>K1T8Y9_9ZZZZ</name>
<feature type="non-terminal residue" evidence="2">
    <location>
        <position position="1"/>
    </location>
</feature>
<dbReference type="NCBIfam" id="TIGR00254">
    <property type="entry name" value="GGDEF"/>
    <property type="match status" value="1"/>
</dbReference>
<sequence>RVKGSGFAGRFGGDEFVLCITDPKQIEEIESLSLDLIDELYEGYHSELANVSINVKASIGIAFYPEHGDDSNKVVAAADEAMYFVKKNGKANYHIYQPEDSEMEDLQHTL</sequence>
<organism evidence="2">
    <name type="scientific">human gut metagenome</name>
    <dbReference type="NCBI Taxonomy" id="408170"/>
    <lineage>
        <taxon>unclassified sequences</taxon>
        <taxon>metagenomes</taxon>
        <taxon>organismal metagenomes</taxon>
    </lineage>
</organism>
<feature type="domain" description="GGDEF" evidence="1">
    <location>
        <begin position="1"/>
        <end position="98"/>
    </location>
</feature>